<dbReference type="Gene3D" id="2.30.320.10">
    <property type="entry name" value="YwqG-like"/>
    <property type="match status" value="1"/>
</dbReference>
<evidence type="ECO:0000313" key="2">
    <source>
        <dbReference type="Proteomes" id="UP001183420"/>
    </source>
</evidence>
<keyword evidence="2" id="KW-1185">Reference proteome</keyword>
<sequence length="242" mass="26756">MRDSSVGGPLLWPADEPWPMCGAEGHYEPLRRPTEVVGPEPVAMVPVVQLYARDVPELPFPAGTDVLQVVWCPLLHDDGVNVVSPRLYWRDERAVGAGALRSDRPEPYAADEDFVPRPCMVTPTRAVEYPNRDLPEGLGEALTDRFDEVERRFGVSYFEAATTIQSKVGGYPGWTQAPDWPMCRCGRRMAHLLSVTATETGPWHGDDDAPAGHGMDMGDLGGVYLFVCTACPDRPFAHRYDC</sequence>
<evidence type="ECO:0008006" key="3">
    <source>
        <dbReference type="Google" id="ProtNLM"/>
    </source>
</evidence>
<organism evidence="1 2">
    <name type="scientific">Streptomyces millisiae</name>
    <dbReference type="NCBI Taxonomy" id="3075542"/>
    <lineage>
        <taxon>Bacteria</taxon>
        <taxon>Bacillati</taxon>
        <taxon>Actinomycetota</taxon>
        <taxon>Actinomycetes</taxon>
        <taxon>Kitasatosporales</taxon>
        <taxon>Streptomycetaceae</taxon>
        <taxon>Streptomyces</taxon>
    </lineage>
</organism>
<name>A0ABU2LS10_9ACTN</name>
<dbReference type="EMBL" id="JAVREM010000020">
    <property type="protein sequence ID" value="MDT0320043.1"/>
    <property type="molecule type" value="Genomic_DNA"/>
</dbReference>
<evidence type="ECO:0000313" key="1">
    <source>
        <dbReference type="EMBL" id="MDT0320043.1"/>
    </source>
</evidence>
<reference evidence="2" key="1">
    <citation type="submission" date="2023-07" db="EMBL/GenBank/DDBJ databases">
        <title>30 novel species of actinomycetes from the DSMZ collection.</title>
        <authorList>
            <person name="Nouioui I."/>
        </authorList>
    </citation>
    <scope>NUCLEOTIDE SEQUENCE [LARGE SCALE GENOMIC DNA]</scope>
    <source>
        <strain evidence="2">DSM 44918</strain>
    </source>
</reference>
<proteinExistence type="predicted"/>
<comment type="caution">
    <text evidence="1">The sequence shown here is derived from an EMBL/GenBank/DDBJ whole genome shotgun (WGS) entry which is preliminary data.</text>
</comment>
<dbReference type="Proteomes" id="UP001183420">
    <property type="component" value="Unassembled WGS sequence"/>
</dbReference>
<gene>
    <name evidence="1" type="ORF">RNC47_17050</name>
</gene>
<protein>
    <recommendedName>
        <fullName evidence="3">DUF1963 domain-containing protein</fullName>
    </recommendedName>
</protein>
<dbReference type="RefSeq" id="WP_311599702.1">
    <property type="nucleotide sequence ID" value="NZ_JAVREM010000020.1"/>
</dbReference>
<accession>A0ABU2LS10</accession>